<proteinExistence type="predicted"/>
<evidence type="ECO:0000256" key="1">
    <source>
        <dbReference type="SAM" id="Phobius"/>
    </source>
</evidence>
<comment type="caution">
    <text evidence="2">The sequence shown here is derived from an EMBL/GenBank/DDBJ whole genome shotgun (WGS) entry which is preliminary data.</text>
</comment>
<dbReference type="AlphaFoldDB" id="A0A5P0ZIW5"/>
<sequence>MGNIQEMKTYTNDDIEHTYSDGKTLYNDKRWGVPSYNWDIEHTQALTNMPLKELDTHLKMLLGAKLSMAQLRESYWQNIQRFKDTFIRGRNGLNKDYKEFVYLSRHPNEVAYKKEHDGKLPEPKEINYNNYIFSIVLMVVGLIMWIVFSKMSYGLSYALDQSIDLGRSIFGWAFWIGVLFCIAAWRGWKFSQPIASLINQNILRQRQNIIDADEEYCRTHHVSDEDLQEAFKYQSSLDAIISTYVNEMKLEQKTTDERLDGYFKIVLEHIVYLPPDQTRNMYHLLRVYETLLNGVPTWDQAIVYVGRGEQIEDAKTDIVNAIQHSASTIRSAIHGAQVSISGQINEMHSGLSGKMDNLNGNFSDLSQTTKIQSQNVEHWMEVQSANSKYQSELLNRIK</sequence>
<feature type="transmembrane region" description="Helical" evidence="1">
    <location>
        <begin position="128"/>
        <end position="148"/>
    </location>
</feature>
<feature type="transmembrane region" description="Helical" evidence="1">
    <location>
        <begin position="168"/>
        <end position="188"/>
    </location>
</feature>
<dbReference type="OrthoDB" id="2290746at2"/>
<accession>A0A5P0ZIW5</accession>
<dbReference type="Proteomes" id="UP000380386">
    <property type="component" value="Unassembled WGS sequence"/>
</dbReference>
<evidence type="ECO:0000313" key="3">
    <source>
        <dbReference type="Proteomes" id="UP000380386"/>
    </source>
</evidence>
<keyword evidence="1" id="KW-1133">Transmembrane helix</keyword>
<evidence type="ECO:0000313" key="2">
    <source>
        <dbReference type="EMBL" id="MQS52978.1"/>
    </source>
</evidence>
<keyword evidence="1" id="KW-0812">Transmembrane</keyword>
<protein>
    <submittedName>
        <fullName evidence="2">Uncharacterized protein</fullName>
    </submittedName>
</protein>
<dbReference type="RefSeq" id="WP_153383520.1">
    <property type="nucleotide sequence ID" value="NZ_VDFM01000010.1"/>
</dbReference>
<keyword evidence="1" id="KW-0472">Membrane</keyword>
<dbReference type="EMBL" id="VDFM01000010">
    <property type="protein sequence ID" value="MQS52978.1"/>
    <property type="molecule type" value="Genomic_DNA"/>
</dbReference>
<organism evidence="2 3">
    <name type="scientific">Companilactobacillus mishanensis</name>
    <dbReference type="NCBI Taxonomy" id="2486008"/>
    <lineage>
        <taxon>Bacteria</taxon>
        <taxon>Bacillati</taxon>
        <taxon>Bacillota</taxon>
        <taxon>Bacilli</taxon>
        <taxon>Lactobacillales</taxon>
        <taxon>Lactobacillaceae</taxon>
        <taxon>Companilactobacillus</taxon>
    </lineage>
</organism>
<name>A0A5P0ZIW5_9LACO</name>
<reference evidence="2 3" key="1">
    <citation type="journal article" date="2019" name="Syst. Appl. Microbiol.">
        <title>Polyphasic characterization of two novel Lactobacillus spp. isolated from blown salami packages: Description of Lactobacillus halodurans sp. nov. and Lactobacillus salsicarnum sp. nov.</title>
        <authorList>
            <person name="Schuster J.A."/>
            <person name="Klingl A."/>
            <person name="Vogel R.F."/>
            <person name="Ehrmann M.A."/>
        </authorList>
    </citation>
    <scope>NUCLEOTIDE SEQUENCE [LARGE SCALE GENOMIC DNA]</scope>
    <source>
        <strain evidence="2 3">TMW 1.2118</strain>
    </source>
</reference>
<gene>
    <name evidence="2" type="ORF">FHL02_08090</name>
</gene>